<protein>
    <recommendedName>
        <fullName evidence="2">Transposase</fullName>
    </recommendedName>
</protein>
<keyword evidence="1" id="KW-0614">Plasmid</keyword>
<dbReference type="RefSeq" id="WP_306099187.1">
    <property type="nucleotide sequence ID" value="NZ_CP162602.1"/>
</dbReference>
<name>A0AB39HL90_9VIBR</name>
<evidence type="ECO:0008006" key="2">
    <source>
        <dbReference type="Google" id="ProtNLM"/>
    </source>
</evidence>
<geneLocation type="plasmid" evidence="1">
    <name>p-HB236076</name>
</geneLocation>
<sequence length="50" mass="5536">MKGKLNRASQCAIFLAAMKIGVQRIVEQTTAQHITHKRHKLAFSTGSLDV</sequence>
<dbReference type="AlphaFoldDB" id="A0AB39HL90"/>
<organism evidence="1">
    <name type="scientific">Vibrio sp. HB236076</name>
    <dbReference type="NCBI Taxonomy" id="3232307"/>
    <lineage>
        <taxon>Bacteria</taxon>
        <taxon>Pseudomonadati</taxon>
        <taxon>Pseudomonadota</taxon>
        <taxon>Gammaproteobacteria</taxon>
        <taxon>Vibrionales</taxon>
        <taxon>Vibrionaceae</taxon>
        <taxon>Vibrio</taxon>
    </lineage>
</organism>
<accession>A0AB39HL90</accession>
<dbReference type="KEGG" id="vih:AB0763_14680"/>
<proteinExistence type="predicted"/>
<gene>
    <name evidence="1" type="ORF">AB0763_14680</name>
</gene>
<evidence type="ECO:0000313" key="1">
    <source>
        <dbReference type="EMBL" id="XDK27009.1"/>
    </source>
</evidence>
<reference evidence="1" key="1">
    <citation type="submission" date="2024-07" db="EMBL/GenBank/DDBJ databases">
        <title>Genome Analysis of a Potential Novel Vibrio Species Secreting pH- and Thermo-stable Alginate Lyase and its Application in Producing Alginate Oligosaccharides.</title>
        <authorList>
            <person name="Huang H."/>
            <person name="Bao K."/>
        </authorList>
    </citation>
    <scope>NUCLEOTIDE SEQUENCE</scope>
    <source>
        <strain evidence="1">HB236076</strain>
        <plasmid evidence="1">p-HB236076</plasmid>
    </source>
</reference>
<dbReference type="EMBL" id="CP162602">
    <property type="protein sequence ID" value="XDK27009.1"/>
    <property type="molecule type" value="Genomic_DNA"/>
</dbReference>